<evidence type="ECO:0000313" key="5">
    <source>
        <dbReference type="EMBL" id="NLR63586.1"/>
    </source>
</evidence>
<feature type="domain" description="HTH araC/xylS-type" evidence="4">
    <location>
        <begin position="202"/>
        <end position="308"/>
    </location>
</feature>
<keyword evidence="1" id="KW-0805">Transcription regulation</keyword>
<dbReference type="AlphaFoldDB" id="A0A847RKB0"/>
<dbReference type="SMART" id="SM00342">
    <property type="entry name" value="HTH_ARAC"/>
    <property type="match status" value="1"/>
</dbReference>
<keyword evidence="2" id="KW-0238">DNA-binding</keyword>
<name>A0A847RKB0_9BACT</name>
<evidence type="ECO:0000256" key="1">
    <source>
        <dbReference type="ARBA" id="ARBA00023015"/>
    </source>
</evidence>
<dbReference type="Gene3D" id="1.10.10.60">
    <property type="entry name" value="Homeodomain-like"/>
    <property type="match status" value="1"/>
</dbReference>
<organism evidence="5 6">
    <name type="scientific">Chitinophaga varians</name>
    <dbReference type="NCBI Taxonomy" id="2202339"/>
    <lineage>
        <taxon>Bacteria</taxon>
        <taxon>Pseudomonadati</taxon>
        <taxon>Bacteroidota</taxon>
        <taxon>Chitinophagia</taxon>
        <taxon>Chitinophagales</taxon>
        <taxon>Chitinophagaceae</taxon>
        <taxon>Chitinophaga</taxon>
    </lineage>
</organism>
<comment type="caution">
    <text evidence="5">The sequence shown here is derived from an EMBL/GenBank/DDBJ whole genome shotgun (WGS) entry which is preliminary data.</text>
</comment>
<keyword evidence="3" id="KW-0804">Transcription</keyword>
<protein>
    <submittedName>
        <fullName evidence="5">Helix-turn-helix transcriptional regulator</fullName>
    </submittedName>
</protein>
<dbReference type="GO" id="GO:0003700">
    <property type="term" value="F:DNA-binding transcription factor activity"/>
    <property type="evidence" value="ECO:0007669"/>
    <property type="project" value="InterPro"/>
</dbReference>
<proteinExistence type="predicted"/>
<evidence type="ECO:0000256" key="2">
    <source>
        <dbReference type="ARBA" id="ARBA00023125"/>
    </source>
</evidence>
<dbReference type="PANTHER" id="PTHR43280:SF32">
    <property type="entry name" value="TRANSCRIPTIONAL REGULATORY PROTEIN"/>
    <property type="match status" value="1"/>
</dbReference>
<evidence type="ECO:0000259" key="4">
    <source>
        <dbReference type="PROSITE" id="PS01124"/>
    </source>
</evidence>
<dbReference type="EMBL" id="JABAIA010000001">
    <property type="protein sequence ID" value="NLR63586.1"/>
    <property type="molecule type" value="Genomic_DNA"/>
</dbReference>
<dbReference type="Proteomes" id="UP000570474">
    <property type="component" value="Unassembled WGS sequence"/>
</dbReference>
<dbReference type="PANTHER" id="PTHR43280">
    <property type="entry name" value="ARAC-FAMILY TRANSCRIPTIONAL REGULATOR"/>
    <property type="match status" value="1"/>
</dbReference>
<accession>A0A847RKB0</accession>
<evidence type="ECO:0000256" key="3">
    <source>
        <dbReference type="ARBA" id="ARBA00023163"/>
    </source>
</evidence>
<dbReference type="InterPro" id="IPR009057">
    <property type="entry name" value="Homeodomain-like_sf"/>
</dbReference>
<sequence>MKTMADKLIPTESLVQFYARTGQDIPSELLRDYGKAYFNVRETFTATRKTPFNRRDYFKICMSQTPAKASGILLYNDQEIPLNQCCLIFTNPAVATSIEVNIPFNRFYCLFNTPFIEGCIPADVQYASPLFNPSLMPVIPITKEDRQRISTYFTQMQMLQDSDYPLKWDMIRHLLQLVIHEGIRLQQSRETPAATGRDRLVKDFLALLNQQFPVDSPEAPLKLLTPAHFAGLLHVHVNHLNSVVKKHTNKTTREIIHERVITEARTLLRNTNWNISEIAYALGFEYPSHFNKYFKQFTSQTPLEFRLGTKTAASAKLS</sequence>
<dbReference type="InterPro" id="IPR020449">
    <property type="entry name" value="Tscrpt_reg_AraC-type_HTH"/>
</dbReference>
<dbReference type="InterPro" id="IPR018060">
    <property type="entry name" value="HTH_AraC"/>
</dbReference>
<reference evidence="5 6" key="1">
    <citation type="submission" date="2020-04" db="EMBL/GenBank/DDBJ databases">
        <authorList>
            <person name="Yin C."/>
        </authorList>
    </citation>
    <scope>NUCLEOTIDE SEQUENCE [LARGE SCALE GENOMIC DNA]</scope>
    <source>
        <strain evidence="5 6">Ae27</strain>
    </source>
</reference>
<dbReference type="RefSeq" id="WP_168869580.1">
    <property type="nucleotide sequence ID" value="NZ_JABAIA010000001.1"/>
</dbReference>
<dbReference type="PRINTS" id="PR00032">
    <property type="entry name" value="HTHARAC"/>
</dbReference>
<dbReference type="PROSITE" id="PS01124">
    <property type="entry name" value="HTH_ARAC_FAMILY_2"/>
    <property type="match status" value="1"/>
</dbReference>
<dbReference type="Pfam" id="PF12833">
    <property type="entry name" value="HTH_18"/>
    <property type="match status" value="1"/>
</dbReference>
<gene>
    <name evidence="5" type="ORF">HGH92_04625</name>
</gene>
<keyword evidence="6" id="KW-1185">Reference proteome</keyword>
<dbReference type="GO" id="GO:0043565">
    <property type="term" value="F:sequence-specific DNA binding"/>
    <property type="evidence" value="ECO:0007669"/>
    <property type="project" value="InterPro"/>
</dbReference>
<evidence type="ECO:0000313" key="6">
    <source>
        <dbReference type="Proteomes" id="UP000570474"/>
    </source>
</evidence>
<dbReference type="SUPFAM" id="SSF46689">
    <property type="entry name" value="Homeodomain-like"/>
    <property type="match status" value="1"/>
</dbReference>